<gene>
    <name evidence="9" type="ORF">CNMCM5793_007550</name>
    <name evidence="10" type="ORF">CNMCM6106_002205</name>
</gene>
<dbReference type="InterPro" id="IPR036259">
    <property type="entry name" value="MFS_trans_sf"/>
</dbReference>
<feature type="transmembrane region" description="Helical" evidence="7">
    <location>
        <begin position="444"/>
        <end position="461"/>
    </location>
</feature>
<dbReference type="Proteomes" id="UP000662466">
    <property type="component" value="Unassembled WGS sequence"/>
</dbReference>
<feature type="compositionally biased region" description="Polar residues" evidence="6">
    <location>
        <begin position="1"/>
        <end position="13"/>
    </location>
</feature>
<feature type="region of interest" description="Disordered" evidence="6">
    <location>
        <begin position="1"/>
        <end position="46"/>
    </location>
</feature>
<dbReference type="InterPro" id="IPR020846">
    <property type="entry name" value="MFS_dom"/>
</dbReference>
<feature type="domain" description="Major facilitator superfamily (MFS) profile" evidence="8">
    <location>
        <begin position="79"/>
        <end position="566"/>
    </location>
</feature>
<dbReference type="GO" id="GO:0016020">
    <property type="term" value="C:membrane"/>
    <property type="evidence" value="ECO:0007669"/>
    <property type="project" value="UniProtKB-SubCell"/>
</dbReference>
<dbReference type="Pfam" id="PF07690">
    <property type="entry name" value="MFS_1"/>
    <property type="match status" value="1"/>
</dbReference>
<keyword evidence="5 7" id="KW-0472">Membrane</keyword>
<feature type="transmembrane region" description="Helical" evidence="7">
    <location>
        <begin position="467"/>
        <end position="488"/>
    </location>
</feature>
<dbReference type="PANTHER" id="PTHR23511">
    <property type="entry name" value="SYNAPTIC VESICLE GLYCOPROTEIN 2"/>
    <property type="match status" value="1"/>
</dbReference>
<dbReference type="PROSITE" id="PS50850">
    <property type="entry name" value="MFS"/>
    <property type="match status" value="1"/>
</dbReference>
<dbReference type="SUPFAM" id="SSF103473">
    <property type="entry name" value="MFS general substrate transporter"/>
    <property type="match status" value="1"/>
</dbReference>
<dbReference type="Proteomes" id="UP000630445">
    <property type="component" value="Unassembled WGS sequence"/>
</dbReference>
<organism evidence="10 12">
    <name type="scientific">Aspergillus hiratsukae</name>
    <dbReference type="NCBI Taxonomy" id="1194566"/>
    <lineage>
        <taxon>Eukaryota</taxon>
        <taxon>Fungi</taxon>
        <taxon>Dikarya</taxon>
        <taxon>Ascomycota</taxon>
        <taxon>Pezizomycotina</taxon>
        <taxon>Eurotiomycetes</taxon>
        <taxon>Eurotiomycetidae</taxon>
        <taxon>Eurotiales</taxon>
        <taxon>Aspergillaceae</taxon>
        <taxon>Aspergillus</taxon>
        <taxon>Aspergillus subgen. Fumigati</taxon>
    </lineage>
</organism>
<feature type="transmembrane region" description="Helical" evidence="7">
    <location>
        <begin position="175"/>
        <end position="197"/>
    </location>
</feature>
<evidence type="ECO:0000313" key="10">
    <source>
        <dbReference type="EMBL" id="KAF7166378.1"/>
    </source>
</evidence>
<dbReference type="CDD" id="cd17316">
    <property type="entry name" value="MFS_SV2_like"/>
    <property type="match status" value="1"/>
</dbReference>
<comment type="subcellular location">
    <subcellularLocation>
        <location evidence="1">Membrane</location>
        <topology evidence="1">Multi-pass membrane protein</topology>
    </subcellularLocation>
</comment>
<sequence>MTSQSDLSPLSNEKTSEVFASKEDGISPIVQEGSSEEIAPPEHSGGFEDLDLDGLDPIYRAKVHCLNQAMQDIGMGRYQWLLFCLTGFGWMADNASMWEQCIAIILPEITLEFNPKYPNLLGIGQQVGLIIGASFWSLSSDVIGRRLAFNMTLAIASIFGTASAGAPNFVGLNTLLAFAGIGIGGNLPVDGSIFIEFCPSSHQWLLTVMSFWWCIGQVLASLVAWPLIVNFSCPTSTVAGQCPRSENMGWRYSIIILGAVTIAMFVCRFFIFKLFESPKFYLAHGQDQQALDVVFALAKYNGVPAPDISLEELQRIEDATRARLNLQEKSPGSGSTRPSTKEMIATNLHELKGTHLRGLFGNRKMAFSTTVIILIWGMIGMSYNLFNVFLPIYLETHATAKAGTNNSLNTTYSHYVITSVCGIPGSLFGGWIVQQRWIGRKGTLALSTILTGVFLFCYTTATTPTSNLGFACSISLVQNLMYGVLYAYTPEVFPAPHRGTGVGLASTFCRICNTMVPIIANNYIQCFSRTYPTCSDPSNPFLSILLPLSMQNRAVLDSLLALSGARIWNDREFGMEEITLRLRHRALRGCRELLTRCGLALNALNTSVDEDFLFLLASCILLLLSEKLLGEGKANWMPHLRFLARLFGAKAKCSRSAGVTHEAFEFLHSLFVYNDLVQATSRGKSTLSGYYLRITQQTPSAESWRDNSYYYPHLIARISAGEEVTDADIAAWDGRVDWLPSFSLALQRQYPRPFNIIHLAIEPIESEEKRDISNLYRITASVYRIQAAYRSRTKSERSNAILACRAVHIIANLREGSAFENALLWPLGIIAKELTTAHVMEREYILHRLQALERRFKMKHFQRLQVVLRKKWSFPPKEEEIEDENDVFLFGKFEISSLRTSTPNDNCLEASSHTQSPSDTVSAPSPTSPPP</sequence>
<evidence type="ECO:0000313" key="12">
    <source>
        <dbReference type="Proteomes" id="UP000662466"/>
    </source>
</evidence>
<dbReference type="EMBL" id="JACBAF010002143">
    <property type="protein sequence ID" value="KAF7166378.1"/>
    <property type="molecule type" value="Genomic_DNA"/>
</dbReference>
<name>A0A8H6UTH7_9EURO</name>
<feature type="compositionally biased region" description="Polar residues" evidence="6">
    <location>
        <begin position="904"/>
        <end position="915"/>
    </location>
</feature>
<keyword evidence="4 7" id="KW-1133">Transmembrane helix</keyword>
<comment type="caution">
    <text evidence="10">The sequence shown here is derived from an EMBL/GenBank/DDBJ whole genome shotgun (WGS) entry which is preliminary data.</text>
</comment>
<dbReference type="OrthoDB" id="4139357at2759"/>
<evidence type="ECO:0000256" key="1">
    <source>
        <dbReference type="ARBA" id="ARBA00004141"/>
    </source>
</evidence>
<dbReference type="InterPro" id="IPR011701">
    <property type="entry name" value="MFS"/>
</dbReference>
<dbReference type="Pfam" id="PF11951">
    <property type="entry name" value="Fungal_trans_2"/>
    <property type="match status" value="2"/>
</dbReference>
<evidence type="ECO:0000259" key="8">
    <source>
        <dbReference type="PROSITE" id="PS50850"/>
    </source>
</evidence>
<protein>
    <recommendedName>
        <fullName evidence="8">Major facilitator superfamily (MFS) profile domain-containing protein</fullName>
    </recommendedName>
</protein>
<feature type="compositionally biased region" description="Low complexity" evidence="6">
    <location>
        <begin position="916"/>
        <end position="925"/>
    </location>
</feature>
<proteinExistence type="predicted"/>
<feature type="transmembrane region" description="Helical" evidence="7">
    <location>
        <begin position="148"/>
        <end position="169"/>
    </location>
</feature>
<dbReference type="AlphaFoldDB" id="A0A8H6UTH7"/>
<evidence type="ECO:0000313" key="9">
    <source>
        <dbReference type="EMBL" id="KAF7118157.1"/>
    </source>
</evidence>
<keyword evidence="11" id="KW-1185">Reference proteome</keyword>
<accession>A0A8H6UTH7</accession>
<evidence type="ECO:0000313" key="11">
    <source>
        <dbReference type="Proteomes" id="UP000630445"/>
    </source>
</evidence>
<dbReference type="Gene3D" id="1.20.1250.20">
    <property type="entry name" value="MFS general substrate transporter like domains"/>
    <property type="match status" value="1"/>
</dbReference>
<feature type="transmembrane region" description="Helical" evidence="7">
    <location>
        <begin position="249"/>
        <end position="271"/>
    </location>
</feature>
<dbReference type="InterPro" id="IPR021858">
    <property type="entry name" value="Fun_TF"/>
</dbReference>
<dbReference type="GO" id="GO:0022857">
    <property type="term" value="F:transmembrane transporter activity"/>
    <property type="evidence" value="ECO:0007669"/>
    <property type="project" value="InterPro"/>
</dbReference>
<feature type="transmembrane region" description="Helical" evidence="7">
    <location>
        <begin position="204"/>
        <end position="229"/>
    </location>
</feature>
<feature type="transmembrane region" description="Helical" evidence="7">
    <location>
        <begin position="365"/>
        <end position="386"/>
    </location>
</feature>
<evidence type="ECO:0000256" key="6">
    <source>
        <dbReference type="SAM" id="MobiDB-lite"/>
    </source>
</evidence>
<dbReference type="PANTHER" id="PTHR23511:SF12">
    <property type="entry name" value="TRANSPORTER, PUTATIVE (AFU_ORTHOLOGUE AFUA_7G01740)-RELATED"/>
    <property type="match status" value="1"/>
</dbReference>
<feature type="region of interest" description="Disordered" evidence="6">
    <location>
        <begin position="904"/>
        <end position="931"/>
    </location>
</feature>
<feature type="compositionally biased region" description="Basic and acidic residues" evidence="6">
    <location>
        <begin position="14"/>
        <end position="25"/>
    </location>
</feature>
<keyword evidence="3 7" id="KW-0812">Transmembrane</keyword>
<evidence type="ECO:0000256" key="5">
    <source>
        <dbReference type="ARBA" id="ARBA00023136"/>
    </source>
</evidence>
<dbReference type="EMBL" id="JACBAD010002075">
    <property type="protein sequence ID" value="KAF7118157.1"/>
    <property type="molecule type" value="Genomic_DNA"/>
</dbReference>
<feature type="transmembrane region" description="Helical" evidence="7">
    <location>
        <begin position="412"/>
        <end position="432"/>
    </location>
</feature>
<evidence type="ECO:0000256" key="3">
    <source>
        <dbReference type="ARBA" id="ARBA00022692"/>
    </source>
</evidence>
<reference evidence="10" key="1">
    <citation type="submission" date="2020-06" db="EMBL/GenBank/DDBJ databases">
        <title>Draft genome sequences of strains closely related to Aspergillus parafelis and Aspergillus hiratsukae.</title>
        <authorList>
            <person name="Dos Santos R.A.C."/>
            <person name="Rivero-Menendez O."/>
            <person name="Steenwyk J.L."/>
            <person name="Mead M.E."/>
            <person name="Goldman G.H."/>
            <person name="Alastruey-Izquierdo A."/>
            <person name="Rokas A."/>
        </authorList>
    </citation>
    <scope>NUCLEOTIDE SEQUENCE</scope>
    <source>
        <strain evidence="9">CNM-CM5793</strain>
        <strain evidence="10">CNM-CM6106</strain>
    </source>
</reference>
<evidence type="ECO:0000256" key="7">
    <source>
        <dbReference type="SAM" id="Phobius"/>
    </source>
</evidence>
<evidence type="ECO:0000256" key="2">
    <source>
        <dbReference type="ARBA" id="ARBA00022448"/>
    </source>
</evidence>
<evidence type="ECO:0000256" key="4">
    <source>
        <dbReference type="ARBA" id="ARBA00022989"/>
    </source>
</evidence>
<keyword evidence="2" id="KW-0813">Transport</keyword>